<name>A0A101LYP9_PICGL</name>
<accession>A0A101LYP9</accession>
<geneLocation type="mitochondrion" evidence="1"/>
<gene>
    <name evidence="1" type="ORF">ABT39_MTgene5904</name>
</gene>
<reference evidence="1" key="1">
    <citation type="journal article" date="2015" name="Genome Biol. Evol.">
        <title>Organellar Genomes of White Spruce (Picea glauca): Assembly and Annotation.</title>
        <authorList>
            <person name="Jackman S.D."/>
            <person name="Warren R.L."/>
            <person name="Gibb E.A."/>
            <person name="Vandervalk B.P."/>
            <person name="Mohamadi H."/>
            <person name="Chu J."/>
            <person name="Raymond A."/>
            <person name="Pleasance S."/>
            <person name="Coope R."/>
            <person name="Wildung M.R."/>
            <person name="Ritland C.E."/>
            <person name="Bousquet J."/>
            <person name="Jones S.J."/>
            <person name="Bohlmann J."/>
            <person name="Birol I."/>
        </authorList>
    </citation>
    <scope>NUCLEOTIDE SEQUENCE [LARGE SCALE GENOMIC DNA]</scope>
    <source>
        <tissue evidence="1">Flushing bud</tissue>
    </source>
</reference>
<organism evidence="1">
    <name type="scientific">Picea glauca</name>
    <name type="common">White spruce</name>
    <name type="synonym">Pinus glauca</name>
    <dbReference type="NCBI Taxonomy" id="3330"/>
    <lineage>
        <taxon>Eukaryota</taxon>
        <taxon>Viridiplantae</taxon>
        <taxon>Streptophyta</taxon>
        <taxon>Embryophyta</taxon>
        <taxon>Tracheophyta</taxon>
        <taxon>Spermatophyta</taxon>
        <taxon>Pinopsida</taxon>
        <taxon>Pinidae</taxon>
        <taxon>Conifers I</taxon>
        <taxon>Pinales</taxon>
        <taxon>Pinaceae</taxon>
        <taxon>Picea</taxon>
    </lineage>
</organism>
<evidence type="ECO:0000313" key="1">
    <source>
        <dbReference type="EMBL" id="KUM47717.1"/>
    </source>
</evidence>
<dbReference type="EMBL" id="LKAM01000007">
    <property type="protein sequence ID" value="KUM47717.1"/>
    <property type="molecule type" value="Genomic_DNA"/>
</dbReference>
<comment type="caution">
    <text evidence="1">The sequence shown here is derived from an EMBL/GenBank/DDBJ whole genome shotgun (WGS) entry which is preliminary data.</text>
</comment>
<protein>
    <submittedName>
        <fullName evidence="1">Uncharacterized protein</fullName>
    </submittedName>
</protein>
<sequence>MGLFPPLMTRLKRIYGTVAGRGGHSSIPTAYLTCLTDAYPSRILSLPNISIY</sequence>
<dbReference type="AlphaFoldDB" id="A0A101LYP9"/>
<keyword evidence="1" id="KW-0496">Mitochondrion</keyword>
<proteinExistence type="predicted"/>